<name>A0AAW1RJN8_9CHLO</name>
<keyword evidence="3" id="KW-1185">Reference proteome</keyword>
<feature type="compositionally biased region" description="Polar residues" evidence="1">
    <location>
        <begin position="409"/>
        <end position="427"/>
    </location>
</feature>
<feature type="region of interest" description="Disordered" evidence="1">
    <location>
        <begin position="482"/>
        <end position="519"/>
    </location>
</feature>
<feature type="compositionally biased region" description="Low complexity" evidence="1">
    <location>
        <begin position="991"/>
        <end position="1002"/>
    </location>
</feature>
<evidence type="ECO:0000313" key="2">
    <source>
        <dbReference type="EMBL" id="KAK9833873.1"/>
    </source>
</evidence>
<feature type="region of interest" description="Disordered" evidence="1">
    <location>
        <begin position="743"/>
        <end position="764"/>
    </location>
</feature>
<reference evidence="2 3" key="1">
    <citation type="journal article" date="2024" name="Nat. Commun.">
        <title>Phylogenomics reveals the evolutionary origins of lichenization in chlorophyte algae.</title>
        <authorList>
            <person name="Puginier C."/>
            <person name="Libourel C."/>
            <person name="Otte J."/>
            <person name="Skaloud P."/>
            <person name="Haon M."/>
            <person name="Grisel S."/>
            <person name="Petersen M."/>
            <person name="Berrin J.G."/>
            <person name="Delaux P.M."/>
            <person name="Dal Grande F."/>
            <person name="Keller J."/>
        </authorList>
    </citation>
    <scope>NUCLEOTIDE SEQUENCE [LARGE SCALE GENOMIC DNA]</scope>
    <source>
        <strain evidence="2 3">SAG 2145</strain>
    </source>
</reference>
<feature type="region of interest" description="Disordered" evidence="1">
    <location>
        <begin position="440"/>
        <end position="465"/>
    </location>
</feature>
<evidence type="ECO:0000313" key="3">
    <source>
        <dbReference type="Proteomes" id="UP001438707"/>
    </source>
</evidence>
<dbReference type="AlphaFoldDB" id="A0AAW1RJN8"/>
<feature type="compositionally biased region" description="Low complexity" evidence="1">
    <location>
        <begin position="498"/>
        <end position="513"/>
    </location>
</feature>
<protein>
    <submittedName>
        <fullName evidence="2">Uncharacterized protein</fullName>
    </submittedName>
</protein>
<evidence type="ECO:0000256" key="1">
    <source>
        <dbReference type="SAM" id="MobiDB-lite"/>
    </source>
</evidence>
<feature type="region of interest" description="Disordered" evidence="1">
    <location>
        <begin position="167"/>
        <end position="190"/>
    </location>
</feature>
<feature type="region of interest" description="Disordered" evidence="1">
    <location>
        <begin position="276"/>
        <end position="296"/>
    </location>
</feature>
<dbReference type="EMBL" id="JALJOS010000010">
    <property type="protein sequence ID" value="KAK9833873.1"/>
    <property type="molecule type" value="Genomic_DNA"/>
</dbReference>
<gene>
    <name evidence="2" type="ORF">WJX74_008480</name>
</gene>
<comment type="caution">
    <text evidence="2">The sequence shown here is derived from an EMBL/GenBank/DDBJ whole genome shotgun (WGS) entry which is preliminary data.</text>
</comment>
<organism evidence="2 3">
    <name type="scientific">Apatococcus lobatus</name>
    <dbReference type="NCBI Taxonomy" id="904363"/>
    <lineage>
        <taxon>Eukaryota</taxon>
        <taxon>Viridiplantae</taxon>
        <taxon>Chlorophyta</taxon>
        <taxon>core chlorophytes</taxon>
        <taxon>Trebouxiophyceae</taxon>
        <taxon>Chlorellales</taxon>
        <taxon>Chlorellaceae</taxon>
        <taxon>Apatococcus</taxon>
    </lineage>
</organism>
<sequence>MREQTRGRRENCTHRTPSPDRGVEATRKHSPWTADRVRKKGRSKESPCWQLPQVSEELGGGASGLLEGAFHAAAQQEQQMPASAAVAGSSHACSLLGPHKHVNGSQSWPAVRQPLAEVQIQAVAIGNCRGEDCPSQQHQAALAHSLHATKVHAWQLQQQLAELQQCGAAPSEASSTHPGSIRYPHAAQVSHPRVGRIPNVGAPDGWHDDPALPDAHVGNATQPGQLQDLRSGLLGPPSPSACSLPNPLLSQSFPNHFRPQPTHASGWSIHPAAEAGCTTGEQHDGHLGNPDGQQMAGRTEREKLSALLAATSPGSRGGRHRERALPRRCESNPRLSFPLWPSPSSSCPDHLPRAASSPGFRACYLQAAHSYGVTPTLQQQQHLSQASASLPGGTVCLETQSRCHEPNHIQHQQQSPNHAQALPSGTHTQQHFRAYNLAQSHSLPEQPSHREAVQPCGDQPQQAREGDLYDSAPCWYTGLPSYRPGLQRGDPNVNEPLQAHGQQLQQQANAPSAIGTPDHVSQLTGCDAIPGSQNPLSLAASVQQEQLRQLGSADAAISQRCALAPQSLDPAQEQADMDICLEAEGAICQPYCVLSPSRDFWHASSSSCPSVPQRPWGDDSVFCNPNAQEPMALSPFAAASQLFVREPSAMDALEPAQPGHVQGPFASGEASLEAWNKQPPSAALQFCPPGGMEPAHKAEARQLGFGSHLSLHRQRAIGTNLRAAAISMLQAGSPNGTVDLVRCDQGPPLEDHDSLQQGASPDRAPSLSAFGRSLIAATPAAPPVPRTAFKGPLKGTGPCMGNDQQHTGLNPQGMHISGLEAPGMVSHRGEHPRIGNPGMASSEGNPNLAVVLLAEPQVPGTGGLPFLEVSQSPASSARSCWAPIKTSIENSSESRSQNGIGSILADADREFLEQSLLTGEKESGIRRLGFDDLDCLEGHEAYAELPGCNASDMGDAHPEDWWIAYATSDDDEDPIFPGAANLHSVAARQLSGGHVQGGSQSSAAPQGQVPGGSGSSSSQELASIDSLNNMLRSMCRIQADAGDAEELVKQAWRGGLAPNATTYHHLAGIWLQQEQLQET</sequence>
<feature type="compositionally biased region" description="Basic and acidic residues" evidence="1">
    <location>
        <begin position="1"/>
        <end position="27"/>
    </location>
</feature>
<proteinExistence type="predicted"/>
<feature type="region of interest" description="Disordered" evidence="1">
    <location>
        <begin position="405"/>
        <end position="427"/>
    </location>
</feature>
<accession>A0AAW1RJN8</accession>
<dbReference type="Proteomes" id="UP001438707">
    <property type="component" value="Unassembled WGS sequence"/>
</dbReference>
<feature type="region of interest" description="Disordered" evidence="1">
    <location>
        <begin position="1"/>
        <end position="48"/>
    </location>
</feature>
<feature type="region of interest" description="Disordered" evidence="1">
    <location>
        <begin position="991"/>
        <end position="1021"/>
    </location>
</feature>